<dbReference type="Pfam" id="PF08795">
    <property type="entry name" value="DUF1796"/>
    <property type="match status" value="1"/>
</dbReference>
<dbReference type="InterPro" id="IPR014903">
    <property type="entry name" value="DUF1796"/>
</dbReference>
<protein>
    <recommendedName>
        <fullName evidence="2">Peptidase</fullName>
    </recommendedName>
</protein>
<organism evidence="1">
    <name type="scientific">Paenibacillus sp. SYP-B3998</name>
    <dbReference type="NCBI Taxonomy" id="2678564"/>
    <lineage>
        <taxon>Bacteria</taxon>
        <taxon>Bacillati</taxon>
        <taxon>Bacillota</taxon>
        <taxon>Bacilli</taxon>
        <taxon>Bacillales</taxon>
        <taxon>Paenibacillaceae</taxon>
        <taxon>Paenibacillus</taxon>
    </lineage>
</organism>
<dbReference type="RefSeq" id="WP_163940034.1">
    <property type="nucleotide sequence ID" value="NZ_JAAIKC010000001.1"/>
</dbReference>
<name>A0A6G3ZS63_9BACL</name>
<dbReference type="EMBL" id="JAAIKC010000001">
    <property type="protein sequence ID" value="NEW04429.1"/>
    <property type="molecule type" value="Genomic_DNA"/>
</dbReference>
<proteinExistence type="predicted"/>
<evidence type="ECO:0008006" key="2">
    <source>
        <dbReference type="Google" id="ProtNLM"/>
    </source>
</evidence>
<sequence length="206" mass="23808">MQLIDLSARYDMVISLGGNCQTAYQLDKNKLRTFSGPLDWVTSYSVPGIIKMLETRFEGYMDLSHMKVIGANPYHYTVEDHFSGCVSYHDFPINNEADPFITYSEFKIKLNHRIDTFYDRLANTNSVLFIRLSANMHEAINIRKALKTIVFVPFHLLIVNYTNLPYVLDKDWGLTGISNVEITEDIGRWQGHDNSWEYLLKSIALK</sequence>
<evidence type="ECO:0000313" key="1">
    <source>
        <dbReference type="EMBL" id="NEW04429.1"/>
    </source>
</evidence>
<dbReference type="AlphaFoldDB" id="A0A6G3ZS63"/>
<accession>A0A6G3ZS63</accession>
<comment type="caution">
    <text evidence="1">The sequence shown here is derived from an EMBL/GenBank/DDBJ whole genome shotgun (WGS) entry which is preliminary data.</text>
</comment>
<gene>
    <name evidence="1" type="ORF">GK047_00115</name>
</gene>
<reference evidence="1" key="1">
    <citation type="submission" date="2020-02" db="EMBL/GenBank/DDBJ databases">
        <authorList>
            <person name="Shen X.-R."/>
            <person name="Zhang Y.-X."/>
        </authorList>
    </citation>
    <scope>NUCLEOTIDE SEQUENCE</scope>
    <source>
        <strain evidence="1">SYP-B3998</strain>
    </source>
</reference>